<keyword evidence="3 4" id="KW-0408">Iron</keyword>
<dbReference type="EMBL" id="JANIBJ010000002">
    <property type="protein sequence ID" value="MCQ8102819.1"/>
    <property type="molecule type" value="Genomic_DNA"/>
</dbReference>
<dbReference type="InterPro" id="IPR009056">
    <property type="entry name" value="Cyt_c-like_dom"/>
</dbReference>
<sequence>MRFIWLLALFCHVAVADEPNPQRQRELLNMLKHDCGSCHGLPPRGGLGPSLLPEALADKNDAMLIDAIQNGRAGSAMPPWKQFLTTDETVWLVRLLRGKDWEND</sequence>
<evidence type="ECO:0000256" key="1">
    <source>
        <dbReference type="ARBA" id="ARBA00022617"/>
    </source>
</evidence>
<organism evidence="6 7">
    <name type="scientific">Methylomonas subterranea</name>
    <dbReference type="NCBI Taxonomy" id="2952225"/>
    <lineage>
        <taxon>Bacteria</taxon>
        <taxon>Pseudomonadati</taxon>
        <taxon>Pseudomonadota</taxon>
        <taxon>Gammaproteobacteria</taxon>
        <taxon>Methylococcales</taxon>
        <taxon>Methylococcaceae</taxon>
        <taxon>Methylomonas</taxon>
    </lineage>
</organism>
<dbReference type="RefSeq" id="WP_256600438.1">
    <property type="nucleotide sequence ID" value="NZ_JANIBJ010000002.1"/>
</dbReference>
<dbReference type="InterPro" id="IPR036909">
    <property type="entry name" value="Cyt_c-like_dom_sf"/>
</dbReference>
<feature type="domain" description="Cytochrome c" evidence="5">
    <location>
        <begin position="19"/>
        <end position="100"/>
    </location>
</feature>
<protein>
    <submittedName>
        <fullName evidence="6">Cytochrome c</fullName>
    </submittedName>
</protein>
<dbReference type="SUPFAM" id="SSF46626">
    <property type="entry name" value="Cytochrome c"/>
    <property type="match status" value="1"/>
</dbReference>
<proteinExistence type="predicted"/>
<name>A0ABT1TBZ3_9GAMM</name>
<evidence type="ECO:0000256" key="2">
    <source>
        <dbReference type="ARBA" id="ARBA00022723"/>
    </source>
</evidence>
<keyword evidence="1 4" id="KW-0349">Heme</keyword>
<dbReference type="Pfam" id="PF13442">
    <property type="entry name" value="Cytochrome_CBB3"/>
    <property type="match status" value="1"/>
</dbReference>
<evidence type="ECO:0000313" key="6">
    <source>
        <dbReference type="EMBL" id="MCQ8102819.1"/>
    </source>
</evidence>
<evidence type="ECO:0000256" key="4">
    <source>
        <dbReference type="PROSITE-ProRule" id="PRU00433"/>
    </source>
</evidence>
<dbReference type="Proteomes" id="UP001524499">
    <property type="component" value="Unassembled WGS sequence"/>
</dbReference>
<accession>A0ABT1TBZ3</accession>
<keyword evidence="2 4" id="KW-0479">Metal-binding</keyword>
<gene>
    <name evidence="6" type="ORF">NP590_01775</name>
</gene>
<evidence type="ECO:0000313" key="7">
    <source>
        <dbReference type="Proteomes" id="UP001524499"/>
    </source>
</evidence>
<evidence type="ECO:0000259" key="5">
    <source>
        <dbReference type="PROSITE" id="PS51007"/>
    </source>
</evidence>
<dbReference type="Gene3D" id="1.10.760.10">
    <property type="entry name" value="Cytochrome c-like domain"/>
    <property type="match status" value="1"/>
</dbReference>
<evidence type="ECO:0000256" key="3">
    <source>
        <dbReference type="ARBA" id="ARBA00023004"/>
    </source>
</evidence>
<dbReference type="PROSITE" id="PS51007">
    <property type="entry name" value="CYTC"/>
    <property type="match status" value="1"/>
</dbReference>
<comment type="caution">
    <text evidence="6">The sequence shown here is derived from an EMBL/GenBank/DDBJ whole genome shotgun (WGS) entry which is preliminary data.</text>
</comment>
<keyword evidence="7" id="KW-1185">Reference proteome</keyword>
<reference evidence="6 7" key="1">
    <citation type="submission" date="2022-07" db="EMBL/GenBank/DDBJ databases">
        <title>Methylomonas rivi sp. nov., Methylomonas rosea sp. nov., Methylomonas aureus sp. nov. and Methylomonas subterranea sp. nov., four novel methanotrophs isolated from a freshwater creek and the deep terrestrial subsurface.</title>
        <authorList>
            <person name="Abin C."/>
            <person name="Sankaranarayanan K."/>
            <person name="Garner C."/>
            <person name="Sindelar R."/>
            <person name="Kotary K."/>
            <person name="Garner R."/>
            <person name="Barclay S."/>
            <person name="Lawson P."/>
            <person name="Krumholz L."/>
        </authorList>
    </citation>
    <scope>NUCLEOTIDE SEQUENCE [LARGE SCALE GENOMIC DNA]</scope>
    <source>
        <strain evidence="6 7">SURF-2</strain>
    </source>
</reference>